<comment type="caution">
    <text evidence="2">The sequence shown here is derived from an EMBL/GenBank/DDBJ whole genome shotgun (WGS) entry which is preliminary data.</text>
</comment>
<sequence>MRPLRLSPRATAGAGARYDPRSSAHLAGRDLPRRLLASEEKAAPPAQARPNNGGAGQQHSPRSQIRSNSAQLKSPYESSPPTSSLMEEPKFH</sequence>
<keyword evidence="3" id="KW-1185">Reference proteome</keyword>
<accession>A0A8J5W4A0</accession>
<gene>
    <name evidence="2" type="ORF">GUJ93_ZPchr0006g43801</name>
</gene>
<feature type="compositionally biased region" description="Polar residues" evidence="1">
    <location>
        <begin position="57"/>
        <end position="85"/>
    </location>
</feature>
<organism evidence="2 3">
    <name type="scientific">Zizania palustris</name>
    <name type="common">Northern wild rice</name>
    <dbReference type="NCBI Taxonomy" id="103762"/>
    <lineage>
        <taxon>Eukaryota</taxon>
        <taxon>Viridiplantae</taxon>
        <taxon>Streptophyta</taxon>
        <taxon>Embryophyta</taxon>
        <taxon>Tracheophyta</taxon>
        <taxon>Spermatophyta</taxon>
        <taxon>Magnoliopsida</taxon>
        <taxon>Liliopsida</taxon>
        <taxon>Poales</taxon>
        <taxon>Poaceae</taxon>
        <taxon>BOP clade</taxon>
        <taxon>Oryzoideae</taxon>
        <taxon>Oryzeae</taxon>
        <taxon>Zizaniinae</taxon>
        <taxon>Zizania</taxon>
    </lineage>
</organism>
<proteinExistence type="predicted"/>
<name>A0A8J5W4A0_ZIZPA</name>
<dbReference type="EMBL" id="JAAALK010000283">
    <property type="protein sequence ID" value="KAG8075199.1"/>
    <property type="molecule type" value="Genomic_DNA"/>
</dbReference>
<reference evidence="2" key="2">
    <citation type="submission" date="2021-02" db="EMBL/GenBank/DDBJ databases">
        <authorList>
            <person name="Kimball J.A."/>
            <person name="Haas M.W."/>
            <person name="Macchietto M."/>
            <person name="Kono T."/>
            <person name="Duquette J."/>
            <person name="Shao M."/>
        </authorList>
    </citation>
    <scope>NUCLEOTIDE SEQUENCE</scope>
    <source>
        <tissue evidence="2">Fresh leaf tissue</tissue>
    </source>
</reference>
<reference evidence="2" key="1">
    <citation type="journal article" date="2021" name="bioRxiv">
        <title>Whole Genome Assembly and Annotation of Northern Wild Rice, Zizania palustris L., Supports a Whole Genome Duplication in the Zizania Genus.</title>
        <authorList>
            <person name="Haas M."/>
            <person name="Kono T."/>
            <person name="Macchietto M."/>
            <person name="Millas R."/>
            <person name="McGilp L."/>
            <person name="Shao M."/>
            <person name="Duquette J."/>
            <person name="Hirsch C.N."/>
            <person name="Kimball J."/>
        </authorList>
    </citation>
    <scope>NUCLEOTIDE SEQUENCE</scope>
    <source>
        <tissue evidence="2">Fresh leaf tissue</tissue>
    </source>
</reference>
<dbReference type="AlphaFoldDB" id="A0A8J5W4A0"/>
<evidence type="ECO:0000313" key="2">
    <source>
        <dbReference type="EMBL" id="KAG8075199.1"/>
    </source>
</evidence>
<protein>
    <submittedName>
        <fullName evidence="2">Uncharacterized protein</fullName>
    </submittedName>
</protein>
<dbReference type="Proteomes" id="UP000729402">
    <property type="component" value="Unassembled WGS sequence"/>
</dbReference>
<evidence type="ECO:0000313" key="3">
    <source>
        <dbReference type="Proteomes" id="UP000729402"/>
    </source>
</evidence>
<evidence type="ECO:0000256" key="1">
    <source>
        <dbReference type="SAM" id="MobiDB-lite"/>
    </source>
</evidence>
<feature type="compositionally biased region" description="Basic and acidic residues" evidence="1">
    <location>
        <begin position="18"/>
        <end position="42"/>
    </location>
</feature>
<feature type="region of interest" description="Disordered" evidence="1">
    <location>
        <begin position="1"/>
        <end position="92"/>
    </location>
</feature>